<keyword evidence="6" id="KW-0862">Zinc</keyword>
<comment type="similarity">
    <text evidence="2 13">Belongs to the nuclear hormone receptor family. NR3 subfamily.</text>
</comment>
<dbReference type="Pfam" id="PF00104">
    <property type="entry name" value="Hormone_recep"/>
    <property type="match status" value="1"/>
</dbReference>
<keyword evidence="18" id="KW-1185">Reference proteome</keyword>
<dbReference type="InterPro" id="IPR013088">
    <property type="entry name" value="Znf_NHR/GATA"/>
</dbReference>
<keyword evidence="5" id="KW-0863">Zinc-finger</keyword>
<dbReference type="EMBL" id="JRES01001437">
    <property type="protein sequence ID" value="KNC22928.1"/>
    <property type="molecule type" value="Genomic_DNA"/>
</dbReference>
<feature type="compositionally biased region" description="Polar residues" evidence="14">
    <location>
        <begin position="20"/>
        <end position="29"/>
    </location>
</feature>
<evidence type="ECO:0000259" key="15">
    <source>
        <dbReference type="PROSITE" id="PS51030"/>
    </source>
</evidence>
<feature type="region of interest" description="Disordered" evidence="14">
    <location>
        <begin position="275"/>
        <end position="313"/>
    </location>
</feature>
<dbReference type="PROSITE" id="PS51843">
    <property type="entry name" value="NR_LBD"/>
    <property type="match status" value="1"/>
</dbReference>
<keyword evidence="4" id="KW-0479">Metal-binding</keyword>
<evidence type="ECO:0000256" key="11">
    <source>
        <dbReference type="ARBA" id="ARBA00023170"/>
    </source>
</evidence>
<dbReference type="CDD" id="cd07170">
    <property type="entry name" value="NR_DBD_ERR"/>
    <property type="match status" value="1"/>
</dbReference>
<dbReference type="PROSITE" id="PS00031">
    <property type="entry name" value="NUCLEAR_REC_DBD_1"/>
    <property type="match status" value="1"/>
</dbReference>
<dbReference type="InterPro" id="IPR024178">
    <property type="entry name" value="Est_rcpt/est-rel_rcp"/>
</dbReference>
<feature type="domain" description="Nuclear receptor" evidence="15">
    <location>
        <begin position="122"/>
        <end position="197"/>
    </location>
</feature>
<evidence type="ECO:0000256" key="9">
    <source>
        <dbReference type="ARBA" id="ARBA00023125"/>
    </source>
</evidence>
<evidence type="ECO:0000256" key="7">
    <source>
        <dbReference type="ARBA" id="ARBA00023015"/>
    </source>
</evidence>
<dbReference type="InterPro" id="IPR001723">
    <property type="entry name" value="Nuclear_hrmn_rcpt"/>
</dbReference>
<keyword evidence="9" id="KW-0238">DNA-binding</keyword>
<evidence type="ECO:0000256" key="12">
    <source>
        <dbReference type="ARBA" id="ARBA00023242"/>
    </source>
</evidence>
<dbReference type="GO" id="GO:0005496">
    <property type="term" value="F:steroid binding"/>
    <property type="evidence" value="ECO:0007669"/>
    <property type="project" value="UniProtKB-KW"/>
</dbReference>
<dbReference type="Gene3D" id="1.10.565.10">
    <property type="entry name" value="Retinoid X Receptor"/>
    <property type="match status" value="1"/>
</dbReference>
<dbReference type="AlphaFoldDB" id="A0A0L0BSH5"/>
<dbReference type="PANTHER" id="PTHR48092">
    <property type="entry name" value="KNIRPS-RELATED PROTEIN-RELATED"/>
    <property type="match status" value="1"/>
</dbReference>
<dbReference type="Pfam" id="PF00105">
    <property type="entry name" value="zf-C4"/>
    <property type="match status" value="1"/>
</dbReference>
<dbReference type="InterPro" id="IPR000536">
    <property type="entry name" value="Nucl_hrmn_rcpt_lig-bd"/>
</dbReference>
<feature type="compositionally biased region" description="Low complexity" evidence="14">
    <location>
        <begin position="30"/>
        <end position="51"/>
    </location>
</feature>
<evidence type="ECO:0000256" key="3">
    <source>
        <dbReference type="ARBA" id="ARBA00022665"/>
    </source>
</evidence>
<evidence type="ECO:0000256" key="14">
    <source>
        <dbReference type="SAM" id="MobiDB-lite"/>
    </source>
</evidence>
<dbReference type="PROSITE" id="PS51030">
    <property type="entry name" value="NUCLEAR_REC_DBD_2"/>
    <property type="match status" value="1"/>
</dbReference>
<dbReference type="GO" id="GO:0005634">
    <property type="term" value="C:nucleus"/>
    <property type="evidence" value="ECO:0007669"/>
    <property type="project" value="UniProtKB-SubCell"/>
</dbReference>
<proteinExistence type="inferred from homology"/>
<feature type="compositionally biased region" description="Polar residues" evidence="14">
    <location>
        <begin position="287"/>
        <end position="296"/>
    </location>
</feature>
<evidence type="ECO:0000256" key="1">
    <source>
        <dbReference type="ARBA" id="ARBA00004123"/>
    </source>
</evidence>
<dbReference type="GO" id="GO:0008270">
    <property type="term" value="F:zinc ion binding"/>
    <property type="evidence" value="ECO:0007669"/>
    <property type="project" value="UniProtKB-KW"/>
</dbReference>
<reference evidence="17 18" key="1">
    <citation type="journal article" date="2015" name="Nat. Commun.">
        <title>Lucilia cuprina genome unlocks parasitic fly biology to underpin future interventions.</title>
        <authorList>
            <person name="Anstead C.A."/>
            <person name="Korhonen P.K."/>
            <person name="Young N.D."/>
            <person name="Hall R.S."/>
            <person name="Jex A.R."/>
            <person name="Murali S.C."/>
            <person name="Hughes D.S."/>
            <person name="Lee S.F."/>
            <person name="Perry T."/>
            <person name="Stroehlein A.J."/>
            <person name="Ansell B.R."/>
            <person name="Breugelmans B."/>
            <person name="Hofmann A."/>
            <person name="Qu J."/>
            <person name="Dugan S."/>
            <person name="Lee S.L."/>
            <person name="Chao H."/>
            <person name="Dinh H."/>
            <person name="Han Y."/>
            <person name="Doddapaneni H.V."/>
            <person name="Worley K.C."/>
            <person name="Muzny D.M."/>
            <person name="Ioannidis P."/>
            <person name="Waterhouse R.M."/>
            <person name="Zdobnov E.M."/>
            <person name="James P.J."/>
            <person name="Bagnall N.H."/>
            <person name="Kotze A.C."/>
            <person name="Gibbs R.A."/>
            <person name="Richards S."/>
            <person name="Batterham P."/>
            <person name="Gasser R.B."/>
        </authorList>
    </citation>
    <scope>NUCLEOTIDE SEQUENCE [LARGE SCALE GENOMIC DNA]</scope>
    <source>
        <strain evidence="17 18">LS</strain>
        <tissue evidence="17">Full body</tissue>
    </source>
</reference>
<comment type="caution">
    <text evidence="17">The sequence shown here is derived from an EMBL/GenBank/DDBJ whole genome shotgun (WGS) entry which is preliminary data.</text>
</comment>
<feature type="compositionally biased region" description="Low complexity" evidence="14">
    <location>
        <begin position="75"/>
        <end position="115"/>
    </location>
</feature>
<dbReference type="InterPro" id="IPR050200">
    <property type="entry name" value="Nuclear_hormone_rcpt_NR3"/>
</dbReference>
<comment type="subcellular location">
    <subcellularLocation>
        <location evidence="1 13">Nucleus</location>
    </subcellularLocation>
</comment>
<evidence type="ECO:0000256" key="2">
    <source>
        <dbReference type="ARBA" id="ARBA00005413"/>
    </source>
</evidence>
<organism evidence="17 18">
    <name type="scientific">Lucilia cuprina</name>
    <name type="common">Green bottle fly</name>
    <name type="synonym">Australian sheep blowfly</name>
    <dbReference type="NCBI Taxonomy" id="7375"/>
    <lineage>
        <taxon>Eukaryota</taxon>
        <taxon>Metazoa</taxon>
        <taxon>Ecdysozoa</taxon>
        <taxon>Arthropoda</taxon>
        <taxon>Hexapoda</taxon>
        <taxon>Insecta</taxon>
        <taxon>Pterygota</taxon>
        <taxon>Neoptera</taxon>
        <taxon>Endopterygota</taxon>
        <taxon>Diptera</taxon>
        <taxon>Brachycera</taxon>
        <taxon>Muscomorpha</taxon>
        <taxon>Oestroidea</taxon>
        <taxon>Calliphoridae</taxon>
        <taxon>Luciliinae</taxon>
        <taxon>Lucilia</taxon>
    </lineage>
</organism>
<dbReference type="Gene3D" id="3.30.50.10">
    <property type="entry name" value="Erythroid Transcription Factor GATA-1, subunit A"/>
    <property type="match status" value="1"/>
</dbReference>
<keyword evidence="7 13" id="KW-0805">Transcription regulation</keyword>
<dbReference type="OrthoDB" id="5799427at2759"/>
<evidence type="ECO:0000256" key="5">
    <source>
        <dbReference type="ARBA" id="ARBA00022771"/>
    </source>
</evidence>
<dbReference type="Proteomes" id="UP000037069">
    <property type="component" value="Unassembled WGS sequence"/>
</dbReference>
<keyword evidence="12 13" id="KW-0539">Nucleus</keyword>
<gene>
    <name evidence="17" type="ORF">FF38_02877</name>
</gene>
<dbReference type="SMART" id="SM00399">
    <property type="entry name" value="ZnF_C4"/>
    <property type="match status" value="1"/>
</dbReference>
<dbReference type="InterPro" id="IPR035500">
    <property type="entry name" value="NHR-like_dom_sf"/>
</dbReference>
<dbReference type="SMART" id="SM00430">
    <property type="entry name" value="HOLI"/>
    <property type="match status" value="1"/>
</dbReference>
<dbReference type="FunFam" id="3.30.50.10:FF:000139">
    <property type="entry name" value="Estrogen receptor beta a variant b"/>
    <property type="match status" value="1"/>
</dbReference>
<sequence length="534" mass="58946">MTDSMSVLNIKQEIQDTTSNLNNINCFSPSTTTTANNSSSNNNNNRRNSGSNSGGGTANGMKSSPSVSPERQMCSSTTTLSLNSNGSYNNGEESANNGSSNAQGSNPSQSSSSGNSIRDELRRLCLVCGDIASGFHYGVASCEACKAFFKRTIQGNIEYTCPANNECEINKRRRKACQACRFQKCLLMGMLKEGVRLDRVRGGRQKYRRNPVSNSYQTMQLLYQSSITSLSDVKILDALSNNEPDLLSIKSVQQNNNGGSSSSSLLEDEIATTNSSPTNVKHEHQHNLLTTNNDNGDISPPSTPTSSTAASTNTASTTTNCIFQLNSSPTNNNNDAHDILGTLSNLYDTELVHVIGWAKSIPGFVELQLSDQMNLLQVTWPEILTLQLIFRSLPFNGKLSFASDLWMDELLAKECGYTEFYYHCLQVAQRLERISVRREEYYLLKALILTNCDINLDDQSSLRAFRDSILNSLNDVVYLLRHSSAVSHQQQLLLLLPALRQADSILRNFWRSVKAKGLVTLKKLFAEMLEPVSR</sequence>
<keyword evidence="8" id="KW-0446">Lipid-binding</keyword>
<dbReference type="SUPFAM" id="SSF48508">
    <property type="entry name" value="Nuclear receptor ligand-binding domain"/>
    <property type="match status" value="1"/>
</dbReference>
<evidence type="ECO:0000256" key="8">
    <source>
        <dbReference type="ARBA" id="ARBA00023121"/>
    </source>
</evidence>
<dbReference type="GO" id="GO:0043565">
    <property type="term" value="F:sequence-specific DNA binding"/>
    <property type="evidence" value="ECO:0007669"/>
    <property type="project" value="InterPro"/>
</dbReference>
<dbReference type="GO" id="GO:0003707">
    <property type="term" value="F:nuclear steroid receptor activity"/>
    <property type="evidence" value="ECO:0007669"/>
    <property type="project" value="InterPro"/>
</dbReference>
<evidence type="ECO:0000313" key="18">
    <source>
        <dbReference type="Proteomes" id="UP000037069"/>
    </source>
</evidence>
<dbReference type="PRINTS" id="PR00047">
    <property type="entry name" value="STROIDFINGER"/>
</dbReference>
<dbReference type="SUPFAM" id="SSF57716">
    <property type="entry name" value="Glucocorticoid receptor-like (DNA-binding domain)"/>
    <property type="match status" value="1"/>
</dbReference>
<dbReference type="PIRSF" id="PIRSF002527">
    <property type="entry name" value="ER-like_NR"/>
    <property type="match status" value="1"/>
</dbReference>
<name>A0A0L0BSH5_LUCCU</name>
<dbReference type="InterPro" id="IPR001628">
    <property type="entry name" value="Znf_hrmn_rcpt"/>
</dbReference>
<dbReference type="STRING" id="7375.A0A0L0BSH5"/>
<keyword evidence="3" id="KW-0754">Steroid-binding</keyword>
<dbReference type="OMA" id="WNGVRRD"/>
<evidence type="ECO:0000256" key="13">
    <source>
        <dbReference type="PIRNR" id="PIRNR002527"/>
    </source>
</evidence>
<feature type="region of interest" description="Disordered" evidence="14">
    <location>
        <begin position="20"/>
        <end position="115"/>
    </location>
</feature>
<keyword evidence="11 13" id="KW-0675">Receptor</keyword>
<feature type="compositionally biased region" description="Low complexity" evidence="14">
    <location>
        <begin position="304"/>
        <end position="313"/>
    </location>
</feature>
<feature type="domain" description="NR LBD" evidence="16">
    <location>
        <begin position="303"/>
        <end position="532"/>
    </location>
</feature>
<evidence type="ECO:0000256" key="10">
    <source>
        <dbReference type="ARBA" id="ARBA00023163"/>
    </source>
</evidence>
<protein>
    <recommendedName>
        <fullName evidence="19">Steroid hormone receptor ERR2</fullName>
    </recommendedName>
</protein>
<dbReference type="PRINTS" id="PR00398">
    <property type="entry name" value="STRDHORMONER"/>
</dbReference>
<evidence type="ECO:0008006" key="19">
    <source>
        <dbReference type="Google" id="ProtNLM"/>
    </source>
</evidence>
<accession>A0A0L0BSH5</accession>
<keyword evidence="10 13" id="KW-0804">Transcription</keyword>
<evidence type="ECO:0000256" key="4">
    <source>
        <dbReference type="ARBA" id="ARBA00022723"/>
    </source>
</evidence>
<evidence type="ECO:0000259" key="16">
    <source>
        <dbReference type="PROSITE" id="PS51843"/>
    </source>
</evidence>
<evidence type="ECO:0000256" key="6">
    <source>
        <dbReference type="ARBA" id="ARBA00022833"/>
    </source>
</evidence>
<evidence type="ECO:0000313" key="17">
    <source>
        <dbReference type="EMBL" id="KNC22928.1"/>
    </source>
</evidence>